<dbReference type="OrthoDB" id="1060944at2759"/>
<dbReference type="SUPFAM" id="SSF52058">
    <property type="entry name" value="L domain-like"/>
    <property type="match status" value="1"/>
</dbReference>
<name>A0A565AQJ4_9BRAS</name>
<dbReference type="Proteomes" id="UP000489600">
    <property type="component" value="Unassembled WGS sequence"/>
</dbReference>
<keyword evidence="2" id="KW-1185">Reference proteome</keyword>
<evidence type="ECO:0000313" key="2">
    <source>
        <dbReference type="Proteomes" id="UP000489600"/>
    </source>
</evidence>
<protein>
    <submittedName>
        <fullName evidence="1">Uncharacterized protein</fullName>
    </submittedName>
</protein>
<dbReference type="PANTHER" id="PTHR47186">
    <property type="entry name" value="LEUCINE-RICH REPEAT-CONTAINING PROTEIN 57"/>
    <property type="match status" value="1"/>
</dbReference>
<organism evidence="1 2">
    <name type="scientific">Arabis nemorensis</name>
    <dbReference type="NCBI Taxonomy" id="586526"/>
    <lineage>
        <taxon>Eukaryota</taxon>
        <taxon>Viridiplantae</taxon>
        <taxon>Streptophyta</taxon>
        <taxon>Embryophyta</taxon>
        <taxon>Tracheophyta</taxon>
        <taxon>Spermatophyta</taxon>
        <taxon>Magnoliopsida</taxon>
        <taxon>eudicotyledons</taxon>
        <taxon>Gunneridae</taxon>
        <taxon>Pentapetalae</taxon>
        <taxon>rosids</taxon>
        <taxon>malvids</taxon>
        <taxon>Brassicales</taxon>
        <taxon>Brassicaceae</taxon>
        <taxon>Arabideae</taxon>
        <taxon>Arabis</taxon>
    </lineage>
</organism>
<dbReference type="AlphaFoldDB" id="A0A565AQJ4"/>
<comment type="caution">
    <text evidence="1">The sequence shown here is derived from an EMBL/GenBank/DDBJ whole genome shotgun (WGS) entry which is preliminary data.</text>
</comment>
<sequence length="134" mass="15330">MMEPRIMSDFYGFKSLDIKRFNYNDGAPFQCYSFSKFPCLTELNLINLNIKCIPVDIGLLRELQKLDLSGNDFMNLPTEMENLSKMKSLPLCNCPKLLVLPQLTQLETLRLSDCTCLMSFLDPSAAKKDGSRYL</sequence>
<dbReference type="Gene3D" id="3.80.10.10">
    <property type="entry name" value="Ribonuclease Inhibitor"/>
    <property type="match status" value="1"/>
</dbReference>
<proteinExistence type="predicted"/>
<reference evidence="1" key="1">
    <citation type="submission" date="2019-07" db="EMBL/GenBank/DDBJ databases">
        <authorList>
            <person name="Dittberner H."/>
        </authorList>
    </citation>
    <scope>NUCLEOTIDE SEQUENCE [LARGE SCALE GENOMIC DNA]</scope>
</reference>
<accession>A0A565AQJ4</accession>
<evidence type="ECO:0000313" key="1">
    <source>
        <dbReference type="EMBL" id="VVA91675.1"/>
    </source>
</evidence>
<gene>
    <name evidence="1" type="ORF">ANE_LOCUS2120</name>
</gene>
<dbReference type="EMBL" id="CABITT030000001">
    <property type="protein sequence ID" value="VVA91675.1"/>
    <property type="molecule type" value="Genomic_DNA"/>
</dbReference>
<dbReference type="InterPro" id="IPR032675">
    <property type="entry name" value="LRR_dom_sf"/>
</dbReference>
<dbReference type="PANTHER" id="PTHR47186:SF61">
    <property type="entry name" value="LEUCINE-RICH REPEAT-CONTAINING PROTEIN 57-RELATED"/>
    <property type="match status" value="1"/>
</dbReference>